<name>A0A485LCR7_9STRA</name>
<dbReference type="OrthoDB" id="94804at2759"/>
<reference evidence="2 3" key="1">
    <citation type="submission" date="2019-03" db="EMBL/GenBank/DDBJ databases">
        <authorList>
            <person name="Gaulin E."/>
            <person name="Dumas B."/>
        </authorList>
    </citation>
    <scope>NUCLEOTIDE SEQUENCE [LARGE SCALE GENOMIC DNA]</scope>
    <source>
        <strain evidence="2">CBS 568.67</strain>
    </source>
</reference>
<dbReference type="InterPro" id="IPR052050">
    <property type="entry name" value="SecEffector_AnkRepeat"/>
</dbReference>
<evidence type="ECO:0000313" key="1">
    <source>
        <dbReference type="EMBL" id="KAF0689278.1"/>
    </source>
</evidence>
<dbReference type="EMBL" id="CAADRA010006502">
    <property type="protein sequence ID" value="VFT95977.1"/>
    <property type="molecule type" value="Genomic_DNA"/>
</dbReference>
<accession>A0A485LCR7</accession>
<dbReference type="AlphaFoldDB" id="A0A485LCR7"/>
<dbReference type="InterPro" id="IPR036770">
    <property type="entry name" value="Ankyrin_rpt-contain_sf"/>
</dbReference>
<dbReference type="EMBL" id="VJMH01006481">
    <property type="protein sequence ID" value="KAF0689278.1"/>
    <property type="molecule type" value="Genomic_DNA"/>
</dbReference>
<organism evidence="2 3">
    <name type="scientific">Aphanomyces stellatus</name>
    <dbReference type="NCBI Taxonomy" id="120398"/>
    <lineage>
        <taxon>Eukaryota</taxon>
        <taxon>Sar</taxon>
        <taxon>Stramenopiles</taxon>
        <taxon>Oomycota</taxon>
        <taxon>Saprolegniomycetes</taxon>
        <taxon>Saprolegniales</taxon>
        <taxon>Verrucalvaceae</taxon>
        <taxon>Aphanomyces</taxon>
    </lineage>
</organism>
<dbReference type="PANTHER" id="PTHR46586">
    <property type="entry name" value="ANKYRIN REPEAT-CONTAINING PROTEIN"/>
    <property type="match status" value="1"/>
</dbReference>
<keyword evidence="3" id="KW-1185">Reference proteome</keyword>
<gene>
    <name evidence="2" type="primary">Aste57867_19257</name>
    <name evidence="1" type="ORF">As57867_019193</name>
    <name evidence="2" type="ORF">ASTE57867_19257</name>
</gene>
<evidence type="ECO:0000313" key="3">
    <source>
        <dbReference type="Proteomes" id="UP000332933"/>
    </source>
</evidence>
<dbReference type="Gene3D" id="1.25.40.20">
    <property type="entry name" value="Ankyrin repeat-containing domain"/>
    <property type="match status" value="1"/>
</dbReference>
<dbReference type="PANTHER" id="PTHR46586:SF3">
    <property type="entry name" value="ANKYRIN REPEAT-CONTAINING PROTEIN"/>
    <property type="match status" value="1"/>
</dbReference>
<evidence type="ECO:0000313" key="2">
    <source>
        <dbReference type="EMBL" id="VFT95977.1"/>
    </source>
</evidence>
<protein>
    <submittedName>
        <fullName evidence="2">Aste57867_19257 protein</fullName>
    </submittedName>
</protein>
<dbReference type="Proteomes" id="UP000332933">
    <property type="component" value="Unassembled WGS sequence"/>
</dbReference>
<dbReference type="SUPFAM" id="SSF140860">
    <property type="entry name" value="Pseudo ankyrin repeat-like"/>
    <property type="match status" value="1"/>
</dbReference>
<proteinExistence type="predicted"/>
<sequence>MEWAHTHFAIASIGMHLPSTDRATTSVLTCTDLFFLLTSFMPGQRAKAWTDAYMILRAGHFHLLHQAAITSATMDAAAAAGRLDILRWLHEHRGSSIGWTTAAMDHAATNGRLSIVIFLHTHRHEGCTCAAINGAAAANGHLDMLQYLEEQTNAPFDQLGAIASASNSTS</sequence>
<dbReference type="InterPro" id="IPR002110">
    <property type="entry name" value="Ankyrin_rpt"/>
</dbReference>
<reference evidence="1" key="2">
    <citation type="submission" date="2019-06" db="EMBL/GenBank/DDBJ databases">
        <title>Genomics analysis of Aphanomyces spp. identifies a new class of oomycete effector associated with host adaptation.</title>
        <authorList>
            <person name="Gaulin E."/>
        </authorList>
    </citation>
    <scope>NUCLEOTIDE SEQUENCE</scope>
    <source>
        <strain evidence="1">CBS 578.67</strain>
    </source>
</reference>
<dbReference type="Pfam" id="PF13637">
    <property type="entry name" value="Ank_4"/>
    <property type="match status" value="1"/>
</dbReference>